<dbReference type="SUPFAM" id="SSF54106">
    <property type="entry name" value="LysM domain"/>
    <property type="match status" value="1"/>
</dbReference>
<name>A0A0D6QS99_ARACU</name>
<dbReference type="InterPro" id="IPR036779">
    <property type="entry name" value="LysM_dom_sf"/>
</dbReference>
<protein>
    <recommendedName>
        <fullName evidence="3">LysM domain-containing protein</fullName>
    </recommendedName>
</protein>
<evidence type="ECO:0000256" key="2">
    <source>
        <dbReference type="SAM" id="SignalP"/>
    </source>
</evidence>
<feature type="signal peptide" evidence="2">
    <location>
        <begin position="1"/>
        <end position="24"/>
    </location>
</feature>
<dbReference type="Pfam" id="PF01476">
    <property type="entry name" value="LysM"/>
    <property type="match status" value="2"/>
</dbReference>
<dbReference type="Gene3D" id="3.10.350.10">
    <property type="entry name" value="LysM domain"/>
    <property type="match status" value="2"/>
</dbReference>
<dbReference type="PANTHER" id="PTHR33734">
    <property type="entry name" value="LYSM DOMAIN-CONTAINING GPI-ANCHORED PROTEIN 2"/>
    <property type="match status" value="1"/>
</dbReference>
<feature type="chain" id="PRO_5002311513" description="LysM domain-containing protein" evidence="2">
    <location>
        <begin position="25"/>
        <end position="421"/>
    </location>
</feature>
<evidence type="ECO:0000256" key="1">
    <source>
        <dbReference type="SAM" id="MobiDB-lite"/>
    </source>
</evidence>
<evidence type="ECO:0000259" key="3">
    <source>
        <dbReference type="PROSITE" id="PS51782"/>
    </source>
</evidence>
<dbReference type="InterPro" id="IPR018392">
    <property type="entry name" value="LysM"/>
</dbReference>
<feature type="region of interest" description="Disordered" evidence="1">
    <location>
        <begin position="333"/>
        <end position="400"/>
    </location>
</feature>
<sequence>MERLQSCSLILALVLLSLAGGALCLGFPCKAKGKTCTALVSFKTQTATNLSAITTVFQLKSYRELLGANAWNLSLPVSTTLSKGVTVKVPVTCGCRGGNGTSQGITYTVQPGNTLSIIASTIFGGLINWPDIVQVNSDQIKDPDKILPGQKFGIPLPCSCQSNASSVLHYSYVVQAGETLEGIASRMGSSQSELMTLNNISSPKTLTAGEVIDVPLKACSSNISKSSLDAYLLVANGSYAITANNCLQCSCGPSDLDLYCAPATLSGTASCPTMQCKNSDLMVGNITADRTGAGCNVTKCSYSGYDNKTIFTSLKTSLQPQCPAKHVLPTLTTPLTATSPSSSPSPSPGVATSPSASPGVASSPSPGSPGSESAPPSVSLPSSPSPPSTPSNSKASDSLGSLSLGSMLVLGLPLLIHFGEW</sequence>
<keyword evidence="2" id="KW-0732">Signal</keyword>
<feature type="compositionally biased region" description="Low complexity" evidence="1">
    <location>
        <begin position="390"/>
        <end position="400"/>
    </location>
</feature>
<reference evidence="4" key="1">
    <citation type="submission" date="2015-03" db="EMBL/GenBank/DDBJ databases">
        <title>A transcriptome of Araucaria cunninghamii, an australian fine timber species.</title>
        <authorList>
            <person name="Jing Yi C.J.Y."/>
            <person name="Yin San L.Y.S."/>
            <person name="Abdul Karim S.S."/>
            <person name="Wan Azmi N.N."/>
            <person name="Hercus R.R."/>
            <person name="Croft L.L."/>
        </authorList>
    </citation>
    <scope>NUCLEOTIDE SEQUENCE</scope>
    <source>
        <strain evidence="4">MI0301</strain>
        <tissue evidence="4">Leaf</tissue>
    </source>
</reference>
<organism evidence="4">
    <name type="scientific">Araucaria cunninghamii</name>
    <name type="common">Hoop pine</name>
    <name type="synonym">Moreton Bay pine</name>
    <dbReference type="NCBI Taxonomy" id="56994"/>
    <lineage>
        <taxon>Eukaryota</taxon>
        <taxon>Viridiplantae</taxon>
        <taxon>Streptophyta</taxon>
        <taxon>Embryophyta</taxon>
        <taxon>Tracheophyta</taxon>
        <taxon>Spermatophyta</taxon>
        <taxon>Pinopsida</taxon>
        <taxon>Pinidae</taxon>
        <taxon>Conifers II</taxon>
        <taxon>Araucariales</taxon>
        <taxon>Araucariaceae</taxon>
        <taxon>Araucaria</taxon>
    </lineage>
</organism>
<accession>A0A0D6QS99</accession>
<feature type="domain" description="LysM" evidence="3">
    <location>
        <begin position="105"/>
        <end position="154"/>
    </location>
</feature>
<evidence type="ECO:0000313" key="4">
    <source>
        <dbReference type="EMBL" id="JAG93226.1"/>
    </source>
</evidence>
<feature type="domain" description="LysM" evidence="3">
    <location>
        <begin position="170"/>
        <end position="214"/>
    </location>
</feature>
<dbReference type="CDD" id="cd00118">
    <property type="entry name" value="LysM"/>
    <property type="match status" value="2"/>
</dbReference>
<proteinExistence type="predicted"/>
<dbReference type="SMART" id="SM00257">
    <property type="entry name" value="LysM"/>
    <property type="match status" value="2"/>
</dbReference>
<feature type="compositionally biased region" description="Low complexity" evidence="1">
    <location>
        <begin position="333"/>
        <end position="382"/>
    </location>
</feature>
<dbReference type="EMBL" id="GCKF01047529">
    <property type="protein sequence ID" value="JAG93226.1"/>
    <property type="molecule type" value="Transcribed_RNA"/>
</dbReference>
<dbReference type="PANTHER" id="PTHR33734:SF11">
    <property type="entry name" value="LYSM DOMAIN-CONTAINING GPI-ANCHORED PROTEIN 2"/>
    <property type="match status" value="1"/>
</dbReference>
<dbReference type="AlphaFoldDB" id="A0A0D6QS99"/>
<dbReference type="PROSITE" id="PS51782">
    <property type="entry name" value="LYSM"/>
    <property type="match status" value="2"/>
</dbReference>